<dbReference type="PANTHER" id="PTHR32071:SF117">
    <property type="entry name" value="PTS-DEPENDENT DIHYDROXYACETONE KINASE OPERON REGULATORY PROTEIN-RELATED"/>
    <property type="match status" value="1"/>
</dbReference>
<evidence type="ECO:0000256" key="4">
    <source>
        <dbReference type="ARBA" id="ARBA00023125"/>
    </source>
</evidence>
<evidence type="ECO:0000313" key="10">
    <source>
        <dbReference type="Proteomes" id="UP000031838"/>
    </source>
</evidence>
<name>A0A0B6RTP1_BURPL</name>
<dbReference type="GO" id="GO:0000160">
    <property type="term" value="P:phosphorelay signal transduction system"/>
    <property type="evidence" value="ECO:0007669"/>
    <property type="project" value="InterPro"/>
</dbReference>
<keyword evidence="10" id="KW-1185">Reference proteome</keyword>
<dbReference type="SUPFAM" id="SSF46689">
    <property type="entry name" value="Homeodomain-like"/>
    <property type="match status" value="1"/>
</dbReference>
<dbReference type="InterPro" id="IPR027417">
    <property type="entry name" value="P-loop_NTPase"/>
</dbReference>
<evidence type="ECO:0000313" key="9">
    <source>
        <dbReference type="EMBL" id="AJK45534.1"/>
    </source>
</evidence>
<keyword evidence="5" id="KW-0804">Transcription</keyword>
<evidence type="ECO:0000256" key="1">
    <source>
        <dbReference type="ARBA" id="ARBA00022741"/>
    </source>
</evidence>
<evidence type="ECO:0000259" key="8">
    <source>
        <dbReference type="PROSITE" id="PS50110"/>
    </source>
</evidence>
<evidence type="ECO:0000256" key="6">
    <source>
        <dbReference type="PROSITE-ProRule" id="PRU00169"/>
    </source>
</evidence>
<dbReference type="Gene3D" id="1.10.8.60">
    <property type="match status" value="1"/>
</dbReference>
<dbReference type="InterPro" id="IPR011006">
    <property type="entry name" value="CheY-like_superfamily"/>
</dbReference>
<dbReference type="Gene3D" id="3.40.50.2300">
    <property type="match status" value="1"/>
</dbReference>
<dbReference type="SMART" id="SM00382">
    <property type="entry name" value="AAA"/>
    <property type="match status" value="1"/>
</dbReference>
<dbReference type="Gene3D" id="3.40.50.300">
    <property type="entry name" value="P-loop containing nucleotide triphosphate hydrolases"/>
    <property type="match status" value="1"/>
</dbReference>
<dbReference type="InterPro" id="IPR002197">
    <property type="entry name" value="HTH_Fis"/>
</dbReference>
<dbReference type="Pfam" id="PF00158">
    <property type="entry name" value="Sigma54_activat"/>
    <property type="match status" value="1"/>
</dbReference>
<keyword evidence="4 9" id="KW-0238">DNA-binding</keyword>
<dbReference type="HOGENOM" id="CLU_000445_0_6_4"/>
<evidence type="ECO:0000259" key="7">
    <source>
        <dbReference type="PROSITE" id="PS50045"/>
    </source>
</evidence>
<feature type="domain" description="Sigma-54 factor interaction" evidence="7">
    <location>
        <begin position="156"/>
        <end position="399"/>
    </location>
</feature>
<evidence type="ECO:0000256" key="5">
    <source>
        <dbReference type="ARBA" id="ARBA00023163"/>
    </source>
</evidence>
<proteinExistence type="predicted"/>
<dbReference type="PROSITE" id="PS50045">
    <property type="entry name" value="SIGMA54_INTERACT_4"/>
    <property type="match status" value="1"/>
</dbReference>
<keyword evidence="6" id="KW-0597">Phosphoprotein</keyword>
<dbReference type="Proteomes" id="UP000031838">
    <property type="component" value="Chromosome 1"/>
</dbReference>
<sequence length="477" mass="52338">MHGRPLNIQHTMPHALIVEDDPNSLSGLTALLAADGFTVDTATSLAEARAALARTIPDVVLVDLNLPDGSGFDLLQHLPQPQQPNGGLPVIVLTGNATVESAIEGLRHGIWDYLLKPVNIPRLRSLLARIPRPYELIEEVQALRTTLRKLGRFGPLIGRSDAVQHVYDMIERNARSEAAVLVWGEAGTGKETTARALHDLSRRRKGPFIKFDCRAALQLPRVMELGSIVIESMLFGRERGSYGGAERREPGLFEQASGGTLLLKDITALPLPIQESLLRALDSQSFRRIEGTAEVATDFRLIATSRRPSREALDNGTLREDLWLRLDAASIALPPLRARDDDMLQIAEAFVDDLNRQAHEAGLGAVDKRIAPDFIRECLAYDWPGNVRELRDRVRLAYEASGDFIETLRANDGVFVPGAALNGSSVQVRVGTPLSDVEDLLIRATLDAVGGTRHRAAALLGISPKTLYNKLQRMKMN</sequence>
<feature type="modified residue" description="4-aspartylphosphate" evidence="6">
    <location>
        <position position="63"/>
    </location>
</feature>
<keyword evidence="1" id="KW-0547">Nucleotide-binding</keyword>
<gene>
    <name evidence="9" type="ORF">BGL_1c10070</name>
</gene>
<dbReference type="SMART" id="SM00448">
    <property type="entry name" value="REC"/>
    <property type="match status" value="1"/>
</dbReference>
<dbReference type="InterPro" id="IPR002078">
    <property type="entry name" value="Sigma_54_int"/>
</dbReference>
<dbReference type="Pfam" id="PF02954">
    <property type="entry name" value="HTH_8"/>
    <property type="match status" value="1"/>
</dbReference>
<dbReference type="CDD" id="cd00156">
    <property type="entry name" value="REC"/>
    <property type="match status" value="1"/>
</dbReference>
<dbReference type="Pfam" id="PF00072">
    <property type="entry name" value="Response_reg"/>
    <property type="match status" value="1"/>
</dbReference>
<organism evidence="9 10">
    <name type="scientific">Burkholderia plantarii</name>
    <dbReference type="NCBI Taxonomy" id="41899"/>
    <lineage>
        <taxon>Bacteria</taxon>
        <taxon>Pseudomonadati</taxon>
        <taxon>Pseudomonadota</taxon>
        <taxon>Betaproteobacteria</taxon>
        <taxon>Burkholderiales</taxon>
        <taxon>Burkholderiaceae</taxon>
        <taxon>Burkholderia</taxon>
    </lineage>
</organism>
<dbReference type="Pfam" id="PF25601">
    <property type="entry name" value="AAA_lid_14"/>
    <property type="match status" value="1"/>
</dbReference>
<dbReference type="PRINTS" id="PR01590">
    <property type="entry name" value="HTHFIS"/>
</dbReference>
<reference evidence="9 10" key="2">
    <citation type="journal article" date="2016" name="Appl. Microbiol. Biotechnol.">
        <title>Mutations improving production and secretion of extracellular lipase by Burkholderia glumae PG1.</title>
        <authorList>
            <person name="Knapp A."/>
            <person name="Voget S."/>
            <person name="Gao R."/>
            <person name="Zaburannyi N."/>
            <person name="Krysciak D."/>
            <person name="Breuer M."/>
            <person name="Hauer B."/>
            <person name="Streit W.R."/>
            <person name="Muller R."/>
            <person name="Daniel R."/>
            <person name="Jaeger K.E."/>
        </authorList>
    </citation>
    <scope>NUCLEOTIDE SEQUENCE [LARGE SCALE GENOMIC DNA]</scope>
    <source>
        <strain evidence="9 10">PG1</strain>
    </source>
</reference>
<dbReference type="KEGG" id="bgp:BGL_1c10070"/>
<dbReference type="GO" id="GO:0006355">
    <property type="term" value="P:regulation of DNA-templated transcription"/>
    <property type="evidence" value="ECO:0007669"/>
    <property type="project" value="InterPro"/>
</dbReference>
<dbReference type="GO" id="GO:0005524">
    <property type="term" value="F:ATP binding"/>
    <property type="evidence" value="ECO:0007669"/>
    <property type="project" value="UniProtKB-KW"/>
</dbReference>
<dbReference type="InterPro" id="IPR058031">
    <property type="entry name" value="AAA_lid_NorR"/>
</dbReference>
<feature type="domain" description="Response regulatory" evidence="8">
    <location>
        <begin position="14"/>
        <end position="131"/>
    </location>
</feature>
<dbReference type="PANTHER" id="PTHR32071">
    <property type="entry name" value="TRANSCRIPTIONAL REGULATORY PROTEIN"/>
    <property type="match status" value="1"/>
</dbReference>
<dbReference type="EMBL" id="CP002580">
    <property type="protein sequence ID" value="AJK45534.1"/>
    <property type="molecule type" value="Genomic_DNA"/>
</dbReference>
<keyword evidence="2" id="KW-0067">ATP-binding</keyword>
<protein>
    <submittedName>
        <fullName evidence="9">Sigma-54 dependent DNA-binding response regulator, Fis family</fullName>
    </submittedName>
</protein>
<dbReference type="AlphaFoldDB" id="A0A0B6RTP1"/>
<keyword evidence="3" id="KW-0805">Transcription regulation</keyword>
<evidence type="ECO:0000256" key="3">
    <source>
        <dbReference type="ARBA" id="ARBA00023015"/>
    </source>
</evidence>
<evidence type="ECO:0000256" key="2">
    <source>
        <dbReference type="ARBA" id="ARBA00022840"/>
    </source>
</evidence>
<dbReference type="PROSITE" id="PS50110">
    <property type="entry name" value="RESPONSE_REGULATORY"/>
    <property type="match status" value="1"/>
</dbReference>
<dbReference type="SUPFAM" id="SSF52172">
    <property type="entry name" value="CheY-like"/>
    <property type="match status" value="1"/>
</dbReference>
<dbReference type="InterPro" id="IPR001789">
    <property type="entry name" value="Sig_transdc_resp-reg_receiver"/>
</dbReference>
<dbReference type="InterPro" id="IPR009057">
    <property type="entry name" value="Homeodomain-like_sf"/>
</dbReference>
<reference evidence="10" key="1">
    <citation type="submission" date="2011-03" db="EMBL/GenBank/DDBJ databases">
        <authorList>
            <person name="Voget S."/>
            <person name="Streit W.R."/>
            <person name="Jaeger K.E."/>
            <person name="Daniel R."/>
        </authorList>
    </citation>
    <scope>NUCLEOTIDE SEQUENCE [LARGE SCALE GENOMIC DNA]</scope>
    <source>
        <strain evidence="10">PG1</strain>
    </source>
</reference>
<dbReference type="CDD" id="cd00009">
    <property type="entry name" value="AAA"/>
    <property type="match status" value="1"/>
</dbReference>
<dbReference type="SUPFAM" id="SSF52540">
    <property type="entry name" value="P-loop containing nucleoside triphosphate hydrolases"/>
    <property type="match status" value="1"/>
</dbReference>
<dbReference type="GO" id="GO:0043565">
    <property type="term" value="F:sequence-specific DNA binding"/>
    <property type="evidence" value="ECO:0007669"/>
    <property type="project" value="InterPro"/>
</dbReference>
<accession>A0A0B6RTP1</accession>
<dbReference type="Gene3D" id="1.10.10.60">
    <property type="entry name" value="Homeodomain-like"/>
    <property type="match status" value="1"/>
</dbReference>
<dbReference type="InterPro" id="IPR003593">
    <property type="entry name" value="AAA+_ATPase"/>
</dbReference>